<keyword evidence="1" id="KW-1185">Reference proteome</keyword>
<organism evidence="1 2">
    <name type="scientific">Panagrellus redivivus</name>
    <name type="common">Microworm</name>
    <dbReference type="NCBI Taxonomy" id="6233"/>
    <lineage>
        <taxon>Eukaryota</taxon>
        <taxon>Metazoa</taxon>
        <taxon>Ecdysozoa</taxon>
        <taxon>Nematoda</taxon>
        <taxon>Chromadorea</taxon>
        <taxon>Rhabditida</taxon>
        <taxon>Tylenchina</taxon>
        <taxon>Panagrolaimomorpha</taxon>
        <taxon>Panagrolaimoidea</taxon>
        <taxon>Panagrolaimidae</taxon>
        <taxon>Panagrellus</taxon>
    </lineage>
</organism>
<sequence length="127" mass="14565">MTPSSYVVRMCRVVFDRRVMIPVFRSTVIEVEASQRSSLGKRYPILIAVNSIVKIVHLSTPIRKLSLVKVVLRRLDRPLKFLCDKGTDETRLIAYRGTKDTEIMERIRVCSNGVIIDDKSDTWEGLV</sequence>
<accession>A0A7E4VYX4</accession>
<protein>
    <submittedName>
        <fullName evidence="2">DUF5641 domain-containing protein</fullName>
    </submittedName>
</protein>
<name>A0A7E4VYX4_PANRE</name>
<evidence type="ECO:0000313" key="1">
    <source>
        <dbReference type="Proteomes" id="UP000492821"/>
    </source>
</evidence>
<dbReference type="WBParaSite" id="Pan_g508.t1">
    <property type="protein sequence ID" value="Pan_g508.t1"/>
    <property type="gene ID" value="Pan_g508"/>
</dbReference>
<reference evidence="2" key="2">
    <citation type="submission" date="2020-10" db="UniProtKB">
        <authorList>
            <consortium name="WormBaseParasite"/>
        </authorList>
    </citation>
    <scope>IDENTIFICATION</scope>
</reference>
<evidence type="ECO:0000313" key="2">
    <source>
        <dbReference type="WBParaSite" id="Pan_g508.t1"/>
    </source>
</evidence>
<reference evidence="1" key="1">
    <citation type="journal article" date="2013" name="Genetics">
        <title>The draft genome and transcriptome of Panagrellus redivivus are shaped by the harsh demands of a free-living lifestyle.</title>
        <authorList>
            <person name="Srinivasan J."/>
            <person name="Dillman A.R."/>
            <person name="Macchietto M.G."/>
            <person name="Heikkinen L."/>
            <person name="Lakso M."/>
            <person name="Fracchia K.M."/>
            <person name="Antoshechkin I."/>
            <person name="Mortazavi A."/>
            <person name="Wong G."/>
            <person name="Sternberg P.W."/>
        </authorList>
    </citation>
    <scope>NUCLEOTIDE SEQUENCE [LARGE SCALE GENOMIC DNA]</scope>
    <source>
        <strain evidence="1">MT8872</strain>
    </source>
</reference>
<dbReference type="Proteomes" id="UP000492821">
    <property type="component" value="Unassembled WGS sequence"/>
</dbReference>
<dbReference type="AlphaFoldDB" id="A0A7E4VYX4"/>
<proteinExistence type="predicted"/>